<dbReference type="InterPro" id="IPR018846">
    <property type="entry name" value="Beta-prop_RSE1/DDB1/CPSF1_1st"/>
</dbReference>
<dbReference type="OrthoDB" id="433457at2759"/>
<dbReference type="EMBL" id="DS232743">
    <property type="protein sequence ID" value="EDS45319.1"/>
    <property type="molecule type" value="Genomic_DNA"/>
</dbReference>
<protein>
    <recommendedName>
        <fullName evidence="1">RSE1/DDB1/CPSF1 first beta-propeller domain-containing protein</fullName>
    </recommendedName>
</protein>
<organism>
    <name type="scientific">Culex quinquefasciatus</name>
    <name type="common">Southern house mosquito</name>
    <name type="synonym">Culex pungens</name>
    <dbReference type="NCBI Taxonomy" id="7176"/>
    <lineage>
        <taxon>Eukaryota</taxon>
        <taxon>Metazoa</taxon>
        <taxon>Ecdysozoa</taxon>
        <taxon>Arthropoda</taxon>
        <taxon>Hexapoda</taxon>
        <taxon>Insecta</taxon>
        <taxon>Pterygota</taxon>
        <taxon>Neoptera</taxon>
        <taxon>Endopterygota</taxon>
        <taxon>Diptera</taxon>
        <taxon>Nematocera</taxon>
        <taxon>Culicoidea</taxon>
        <taxon>Culicidae</taxon>
        <taxon>Culicinae</taxon>
        <taxon>Culicini</taxon>
        <taxon>Culex</taxon>
        <taxon>Culex</taxon>
    </lineage>
</organism>
<name>B0XD65_CULQU</name>
<evidence type="ECO:0000313" key="2">
    <source>
        <dbReference type="EMBL" id="EDS45319.1"/>
    </source>
</evidence>
<dbReference type="PANTHER" id="PTHR10644">
    <property type="entry name" value="DNA REPAIR/RNA PROCESSING CPSF FAMILY"/>
    <property type="match status" value="1"/>
</dbReference>
<dbReference type="HOGENOM" id="CLU_002893_0_1_1"/>
<dbReference type="eggNOG" id="KOG1897">
    <property type="taxonomic scope" value="Eukaryota"/>
</dbReference>
<sequence>MAHNYIVTAQKPTAVTACVTGNFTSTTDLNLIVAKSSRLEIYLVTPEGLRPIKEVGINGKIAVMKLFRPA</sequence>
<reference evidence="2" key="1">
    <citation type="submission" date="2007-03" db="EMBL/GenBank/DDBJ databases">
        <title>Annotation of Culex pipiens quinquefasciatus.</title>
        <authorList>
            <consortium name="The Broad Institute Genome Sequencing Platform"/>
            <person name="Atkinson P.W."/>
            <person name="Hemingway J."/>
            <person name="Christensen B.M."/>
            <person name="Higgs S."/>
            <person name="Kodira C."/>
            <person name="Hannick L."/>
            <person name="Megy K."/>
            <person name="O'Leary S."/>
            <person name="Pearson M."/>
            <person name="Haas B.J."/>
            <person name="Mauceli E."/>
            <person name="Wortman J.R."/>
            <person name="Lee N.H."/>
            <person name="Guigo R."/>
            <person name="Stanke M."/>
            <person name="Alvarado L."/>
            <person name="Amedeo P."/>
            <person name="Antoine C.H."/>
            <person name="Arensburger P."/>
            <person name="Bidwell S.L."/>
            <person name="Crawford M."/>
            <person name="Camaro F."/>
            <person name="Devon K."/>
            <person name="Engels R."/>
            <person name="Hammond M."/>
            <person name="Howarth C."/>
            <person name="Koehrsen M."/>
            <person name="Lawson D."/>
            <person name="Montgomery P."/>
            <person name="Nene V."/>
            <person name="Nusbaum C."/>
            <person name="Puiu D."/>
            <person name="Romero-Severson J."/>
            <person name="Severson D.W."/>
            <person name="Shumway M."/>
            <person name="Sisk P."/>
            <person name="Stolte C."/>
            <person name="Zeng Q."/>
            <person name="Eisenstadt E."/>
            <person name="Fraser-Liggett C."/>
            <person name="Strausberg R."/>
            <person name="Galagan J."/>
            <person name="Birren B."/>
            <person name="Collins F.H."/>
        </authorList>
    </citation>
    <scope>NUCLEOTIDE SEQUENCE [LARGE SCALE GENOMIC DNA]</scope>
    <source>
        <strain evidence="2">JHB</strain>
    </source>
</reference>
<dbReference type="InParanoid" id="B0XD65"/>
<dbReference type="InterPro" id="IPR050358">
    <property type="entry name" value="RSE1/DDB1/CFT1"/>
</dbReference>
<proteinExistence type="predicted"/>
<accession>B0XD65</accession>
<dbReference type="STRING" id="7176.B0XD65"/>
<dbReference type="InterPro" id="IPR015943">
    <property type="entry name" value="WD40/YVTN_repeat-like_dom_sf"/>
</dbReference>
<dbReference type="VEuPathDB" id="VectorBase:CQUJHB003521"/>
<feature type="domain" description="RSE1/DDB1/CPSF1 first beta-propeller" evidence="1">
    <location>
        <begin position="14"/>
        <end position="70"/>
    </location>
</feature>
<dbReference type="AlphaFoldDB" id="B0XD65"/>
<dbReference type="KEGG" id="cqu:CpipJ_CPIJ017291"/>
<dbReference type="VEuPathDB" id="VectorBase:CPIJ017291"/>
<dbReference type="Pfam" id="PF10433">
    <property type="entry name" value="Beta-prop_RSE1_1st"/>
    <property type="match status" value="1"/>
</dbReference>
<evidence type="ECO:0000259" key="1">
    <source>
        <dbReference type="Pfam" id="PF10433"/>
    </source>
</evidence>
<gene>
    <name evidence="2" type="ORF">CpipJ_CPIJ017291</name>
</gene>
<feature type="non-terminal residue" evidence="2">
    <location>
        <position position="70"/>
    </location>
</feature>
<dbReference type="Gene3D" id="2.130.10.10">
    <property type="entry name" value="YVTN repeat-like/Quinoprotein amine dehydrogenase"/>
    <property type="match status" value="2"/>
</dbReference>